<comment type="subcellular location">
    <subcellularLocation>
        <location evidence="1">Membrane</location>
        <topology evidence="1">Multi-pass membrane protein</topology>
    </subcellularLocation>
</comment>
<proteinExistence type="inferred from homology"/>
<feature type="transmembrane region" description="Helical" evidence="15">
    <location>
        <begin position="111"/>
        <end position="133"/>
    </location>
</feature>
<keyword evidence="11 14" id="KW-0443">Lipid metabolism</keyword>
<dbReference type="OrthoDB" id="10260134at2759"/>
<evidence type="ECO:0000256" key="13">
    <source>
        <dbReference type="ARBA" id="ARBA00023160"/>
    </source>
</evidence>
<keyword evidence="9 14" id="KW-0560">Oxidoreductase</keyword>
<evidence type="ECO:0000256" key="7">
    <source>
        <dbReference type="ARBA" id="ARBA00022832"/>
    </source>
</evidence>
<dbReference type="InterPro" id="IPR005804">
    <property type="entry name" value="FA_desaturase_dom"/>
</dbReference>
<keyword evidence="4 14" id="KW-0349">Heme</keyword>
<keyword evidence="7 14" id="KW-0276">Fatty acid metabolism</keyword>
<dbReference type="PANTHER" id="PTHR11351">
    <property type="entry name" value="ACYL-COA DESATURASE"/>
    <property type="match status" value="1"/>
</dbReference>
<feature type="transmembrane region" description="Helical" evidence="15">
    <location>
        <begin position="196"/>
        <end position="216"/>
    </location>
</feature>
<gene>
    <name evidence="17" type="ORF">MVEN_02551800</name>
</gene>
<evidence type="ECO:0000256" key="1">
    <source>
        <dbReference type="ARBA" id="ARBA00004141"/>
    </source>
</evidence>
<dbReference type="InterPro" id="IPR015876">
    <property type="entry name" value="Acyl-CoA_DS"/>
</dbReference>
<organism evidence="17 18">
    <name type="scientific">Mycena venus</name>
    <dbReference type="NCBI Taxonomy" id="2733690"/>
    <lineage>
        <taxon>Eukaryota</taxon>
        <taxon>Fungi</taxon>
        <taxon>Dikarya</taxon>
        <taxon>Basidiomycota</taxon>
        <taxon>Agaricomycotina</taxon>
        <taxon>Agaricomycetes</taxon>
        <taxon>Agaricomycetidae</taxon>
        <taxon>Agaricales</taxon>
        <taxon>Marasmiineae</taxon>
        <taxon>Mycenaceae</taxon>
        <taxon>Mycena</taxon>
    </lineage>
</organism>
<dbReference type="Pfam" id="PF00173">
    <property type="entry name" value="Cyt-b5"/>
    <property type="match status" value="1"/>
</dbReference>
<dbReference type="EC" id="1.14.19.1" evidence="14"/>
<keyword evidence="18" id="KW-1185">Reference proteome</keyword>
<dbReference type="GO" id="GO:0020037">
    <property type="term" value="F:heme binding"/>
    <property type="evidence" value="ECO:0007669"/>
    <property type="project" value="InterPro"/>
</dbReference>
<dbReference type="Gene3D" id="3.10.120.10">
    <property type="entry name" value="Cytochrome b5-like heme/steroid binding domain"/>
    <property type="match status" value="1"/>
</dbReference>
<comment type="function">
    <text evidence="14">Stearoyl-CoA desaturase that utilizes O(2) and electrons from reduced cytochrome b5 to introduce the first double bond into saturated fatty acyl-CoA substrates.</text>
</comment>
<feature type="transmembrane region" description="Helical" evidence="15">
    <location>
        <begin position="80"/>
        <end position="99"/>
    </location>
</feature>
<dbReference type="AlphaFoldDB" id="A0A8H6U3T5"/>
<dbReference type="SUPFAM" id="SSF55856">
    <property type="entry name" value="Cytochrome b5-like heme/steroid binding domain"/>
    <property type="match status" value="1"/>
</dbReference>
<comment type="similarity">
    <text evidence="2 14">Belongs to the fatty acid desaturase type 1 family.</text>
</comment>
<reference evidence="17" key="1">
    <citation type="submission" date="2020-05" db="EMBL/GenBank/DDBJ databases">
        <title>Mycena genomes resolve the evolution of fungal bioluminescence.</title>
        <authorList>
            <person name="Tsai I.J."/>
        </authorList>
    </citation>
    <scope>NUCLEOTIDE SEQUENCE</scope>
    <source>
        <strain evidence="17">CCC161011</strain>
    </source>
</reference>
<dbReference type="PIRSF" id="PIRSF000345">
    <property type="entry name" value="OLE1"/>
    <property type="match status" value="1"/>
</dbReference>
<evidence type="ECO:0000256" key="15">
    <source>
        <dbReference type="SAM" id="Phobius"/>
    </source>
</evidence>
<dbReference type="InterPro" id="IPR001199">
    <property type="entry name" value="Cyt_B5-like_heme/steroid-bd"/>
</dbReference>
<dbReference type="GO" id="GO:0004768">
    <property type="term" value="F:stearoyl-CoA 9-desaturase activity"/>
    <property type="evidence" value="ECO:0007669"/>
    <property type="project" value="UniProtKB-UniRule"/>
</dbReference>
<dbReference type="PRINTS" id="PR00075">
    <property type="entry name" value="FACDDSATRASE"/>
</dbReference>
<keyword evidence="13 14" id="KW-0275">Fatty acid biosynthesis</keyword>
<accession>A0A8H6U3T5</accession>
<dbReference type="PROSITE" id="PS00191">
    <property type="entry name" value="CYTOCHROME_B5_1"/>
    <property type="match status" value="1"/>
</dbReference>
<dbReference type="GO" id="GO:0006636">
    <property type="term" value="P:unsaturated fatty acid biosynthetic process"/>
    <property type="evidence" value="ECO:0007669"/>
    <property type="project" value="UniProtKB-UniRule"/>
</dbReference>
<keyword evidence="14" id="KW-0249">Electron transport</keyword>
<keyword evidence="10 14" id="KW-0408">Iron</keyword>
<evidence type="ECO:0000256" key="3">
    <source>
        <dbReference type="ARBA" id="ARBA00022516"/>
    </source>
</evidence>
<feature type="domain" description="Cytochrome b5 heme-binding" evidence="16">
    <location>
        <begin position="369"/>
        <end position="448"/>
    </location>
</feature>
<comment type="catalytic activity">
    <reaction evidence="14">
        <text>octadecanoyl-CoA + 2 Fe(II)-[cytochrome b5] + O2 + 2 H(+) = (9Z)-octadecenoyl-CoA + 2 Fe(III)-[cytochrome b5] + 2 H2O</text>
        <dbReference type="Rhea" id="RHEA:19721"/>
        <dbReference type="Rhea" id="RHEA-COMP:10438"/>
        <dbReference type="Rhea" id="RHEA-COMP:10439"/>
        <dbReference type="ChEBI" id="CHEBI:15377"/>
        <dbReference type="ChEBI" id="CHEBI:15378"/>
        <dbReference type="ChEBI" id="CHEBI:15379"/>
        <dbReference type="ChEBI" id="CHEBI:29033"/>
        <dbReference type="ChEBI" id="CHEBI:29034"/>
        <dbReference type="ChEBI" id="CHEBI:57387"/>
        <dbReference type="ChEBI" id="CHEBI:57394"/>
        <dbReference type="EC" id="1.14.19.1"/>
    </reaction>
</comment>
<keyword evidence="14" id="KW-0813">Transport</keyword>
<dbReference type="EMBL" id="JACAZI010000036">
    <property type="protein sequence ID" value="KAF7328362.1"/>
    <property type="molecule type" value="Genomic_DNA"/>
</dbReference>
<keyword evidence="12 15" id="KW-0472">Membrane</keyword>
<sequence length="495" mass="56338">MVRVLVPFSSSPFLPFKTSHLKIKHKGQSSAPMLAKLIVPKGNKQFEGWTSIPLVVFGLVSLPIIGAVGAFYVNLTKATFWFSSFYWVMNGVGILVGYHRYWSHRSFNASLFFQYVIAIFGAAACEGSIMFWAREHRAHHRYTDTNRDPYNATFGLFWSHVGWTMVRPPSGGHRSGWVDIEDLKNDKVVRWQHRHYVVLAILMGLVVPTIIPGYLWGDWKGGFVYSTVIRMVLVHHSTFSVNSLAHWWGDKNFDDKHTPVDSNNPLLAFITGGESYHNFHHQFPMDYRNGVKWYHYDPVKWLIWGTSKIGLTSHLKTFPENEIQKAEFTMKLKNLAKVQDKLKWPKNGESLPIISLGIMLVLSRLVYPKRTLTANAILDKKHAEAQSLILIGGFIHDVSQFLDEHPGGAKVVQSFIGKDSTSAFFGGVYDHSNAAHNLLAMRRVGVLWCGYETGGPEVKDFVPPSQRLMITTYEQRVEMQCREKIPFLTSPRILS</sequence>
<protein>
    <recommendedName>
        <fullName evidence="14">Acyl-CoA desaturase</fullName>
        <ecNumber evidence="14">1.14.19.1</ecNumber>
    </recommendedName>
</protein>
<dbReference type="CDD" id="cd03505">
    <property type="entry name" value="Delta9-FADS-like"/>
    <property type="match status" value="1"/>
</dbReference>
<evidence type="ECO:0000256" key="8">
    <source>
        <dbReference type="ARBA" id="ARBA00022989"/>
    </source>
</evidence>
<evidence type="ECO:0000256" key="5">
    <source>
        <dbReference type="ARBA" id="ARBA00022692"/>
    </source>
</evidence>
<feature type="transmembrane region" description="Helical" evidence="15">
    <location>
        <begin position="52"/>
        <end position="73"/>
    </location>
</feature>
<evidence type="ECO:0000256" key="2">
    <source>
        <dbReference type="ARBA" id="ARBA00009295"/>
    </source>
</evidence>
<evidence type="ECO:0000256" key="12">
    <source>
        <dbReference type="ARBA" id="ARBA00023136"/>
    </source>
</evidence>
<dbReference type="GO" id="GO:0005789">
    <property type="term" value="C:endoplasmic reticulum membrane"/>
    <property type="evidence" value="ECO:0007669"/>
    <property type="project" value="TreeGrafter"/>
</dbReference>
<dbReference type="PANTHER" id="PTHR11351:SF31">
    <property type="entry name" value="DESATURASE 1, ISOFORM A-RELATED"/>
    <property type="match status" value="1"/>
</dbReference>
<keyword evidence="3 14" id="KW-0444">Lipid biosynthesis</keyword>
<evidence type="ECO:0000256" key="4">
    <source>
        <dbReference type="ARBA" id="ARBA00022617"/>
    </source>
</evidence>
<dbReference type="InterPro" id="IPR009160">
    <property type="entry name" value="Acyl-CoA_deSatase_haem/ster-bd"/>
</dbReference>
<keyword evidence="5 15" id="KW-0812">Transmembrane</keyword>
<name>A0A8H6U3T5_9AGAR</name>
<evidence type="ECO:0000256" key="14">
    <source>
        <dbReference type="PIRNR" id="PIRNR000345"/>
    </source>
</evidence>
<dbReference type="Proteomes" id="UP000620124">
    <property type="component" value="Unassembled WGS sequence"/>
</dbReference>
<keyword evidence="8 15" id="KW-1133">Transmembrane helix</keyword>
<evidence type="ECO:0000256" key="10">
    <source>
        <dbReference type="ARBA" id="ARBA00023004"/>
    </source>
</evidence>
<dbReference type="PROSITE" id="PS00476">
    <property type="entry name" value="FATTY_ACID_DESATUR_1"/>
    <property type="match status" value="1"/>
</dbReference>
<dbReference type="PROSITE" id="PS50255">
    <property type="entry name" value="CYTOCHROME_B5_2"/>
    <property type="match status" value="1"/>
</dbReference>
<dbReference type="Pfam" id="PF00487">
    <property type="entry name" value="FA_desaturase"/>
    <property type="match status" value="1"/>
</dbReference>
<keyword evidence="6 14" id="KW-0479">Metal-binding</keyword>
<evidence type="ECO:0000259" key="16">
    <source>
        <dbReference type="PROSITE" id="PS50255"/>
    </source>
</evidence>
<evidence type="ECO:0000313" key="18">
    <source>
        <dbReference type="Proteomes" id="UP000620124"/>
    </source>
</evidence>
<comment type="caution">
    <text evidence="17">The sequence shown here is derived from an EMBL/GenBank/DDBJ whole genome shotgun (WGS) entry which is preliminary data.</text>
</comment>
<dbReference type="InterPro" id="IPR018506">
    <property type="entry name" value="Cyt_B5_heme-BS"/>
</dbReference>
<dbReference type="InterPro" id="IPR001522">
    <property type="entry name" value="FADS-1_CS"/>
</dbReference>
<evidence type="ECO:0000256" key="11">
    <source>
        <dbReference type="ARBA" id="ARBA00023098"/>
    </source>
</evidence>
<evidence type="ECO:0000313" key="17">
    <source>
        <dbReference type="EMBL" id="KAF7328362.1"/>
    </source>
</evidence>
<evidence type="ECO:0000256" key="6">
    <source>
        <dbReference type="ARBA" id="ARBA00022723"/>
    </source>
</evidence>
<dbReference type="SMART" id="SM01117">
    <property type="entry name" value="Cyt-b5"/>
    <property type="match status" value="1"/>
</dbReference>
<dbReference type="InterPro" id="IPR036400">
    <property type="entry name" value="Cyt_B5-like_heme/steroid_sf"/>
</dbReference>
<comment type="cofactor">
    <cofactor evidence="14">
        <name>Fe(2+)</name>
        <dbReference type="ChEBI" id="CHEBI:29033"/>
    </cofactor>
    <text evidence="14">Expected to bind 2 Fe(2+) ions per subunit.</text>
</comment>
<evidence type="ECO:0000256" key="9">
    <source>
        <dbReference type="ARBA" id="ARBA00023002"/>
    </source>
</evidence>
<dbReference type="GO" id="GO:0005506">
    <property type="term" value="F:iron ion binding"/>
    <property type="evidence" value="ECO:0007669"/>
    <property type="project" value="TreeGrafter"/>
</dbReference>